<dbReference type="CDD" id="cd00158">
    <property type="entry name" value="RHOD"/>
    <property type="match status" value="1"/>
</dbReference>
<accession>A0A507C2B4</accession>
<feature type="domain" description="Rhodanese" evidence="2">
    <location>
        <begin position="289"/>
        <end position="376"/>
    </location>
</feature>
<dbReference type="SUPFAM" id="SSF56281">
    <property type="entry name" value="Metallo-hydrolase/oxidoreductase"/>
    <property type="match status" value="1"/>
</dbReference>
<dbReference type="Proteomes" id="UP000319731">
    <property type="component" value="Unassembled WGS sequence"/>
</dbReference>
<name>A0A507C2B4_9FUNG</name>
<dbReference type="Pfam" id="PF00753">
    <property type="entry name" value="Lactamase_B"/>
    <property type="match status" value="1"/>
</dbReference>
<dbReference type="AlphaFoldDB" id="A0A507C2B4"/>
<dbReference type="EMBL" id="QEAO01000009">
    <property type="protein sequence ID" value="TPX35267.1"/>
    <property type="molecule type" value="Genomic_DNA"/>
</dbReference>
<evidence type="ECO:0000259" key="2">
    <source>
        <dbReference type="PROSITE" id="PS50206"/>
    </source>
</evidence>
<dbReference type="SMART" id="SM00450">
    <property type="entry name" value="RHOD"/>
    <property type="match status" value="1"/>
</dbReference>
<dbReference type="Pfam" id="PF00581">
    <property type="entry name" value="Rhodanese"/>
    <property type="match status" value="1"/>
</dbReference>
<dbReference type="CDD" id="cd07724">
    <property type="entry name" value="POD-like_MBL-fold"/>
    <property type="match status" value="1"/>
</dbReference>
<dbReference type="PANTHER" id="PTHR43084:SF1">
    <property type="entry name" value="PERSULFIDE DIOXYGENASE ETHE1, MITOCHONDRIAL"/>
    <property type="match status" value="1"/>
</dbReference>
<keyword evidence="1" id="KW-0479">Metal-binding</keyword>
<evidence type="ECO:0000313" key="4">
    <source>
        <dbReference type="Proteomes" id="UP000319731"/>
    </source>
</evidence>
<dbReference type="Gene3D" id="3.60.15.10">
    <property type="entry name" value="Ribonuclease Z/Hydroxyacylglutathione hydrolase-like"/>
    <property type="match status" value="1"/>
</dbReference>
<dbReference type="SUPFAM" id="SSF52821">
    <property type="entry name" value="Rhodanese/Cell cycle control phosphatase"/>
    <property type="match status" value="1"/>
</dbReference>
<dbReference type="InterPro" id="IPR051682">
    <property type="entry name" value="Mito_Persulfide_Diox"/>
</dbReference>
<dbReference type="STRING" id="1806994.A0A507C2B4"/>
<dbReference type="InterPro" id="IPR044528">
    <property type="entry name" value="POD-like_MBL-fold"/>
</dbReference>
<dbReference type="PROSITE" id="PS50206">
    <property type="entry name" value="RHODANESE_3"/>
    <property type="match status" value="1"/>
</dbReference>
<organism evidence="3 4">
    <name type="scientific">Synchytrium microbalum</name>
    <dbReference type="NCBI Taxonomy" id="1806994"/>
    <lineage>
        <taxon>Eukaryota</taxon>
        <taxon>Fungi</taxon>
        <taxon>Fungi incertae sedis</taxon>
        <taxon>Chytridiomycota</taxon>
        <taxon>Chytridiomycota incertae sedis</taxon>
        <taxon>Chytridiomycetes</taxon>
        <taxon>Synchytriales</taxon>
        <taxon>Synchytriaceae</taxon>
        <taxon>Synchytrium</taxon>
    </lineage>
</organism>
<dbReference type="GeneID" id="42003436"/>
<sequence length="378" mass="41304">MLLHRLASTSAPKLLYSTSIRNQILYMNSRAMSNLKSLELNGKQCKTYAIWDPKSKEALLLDPLKESTPLLLSFLAYHGLKLNYVVDTHSHADHITACFKLKTLTGAKYTMSQNAPAPGIDLHVVDGDKLKLGDEVVQVIATPGHTQDCISLYTGSEVFSGDALFVGGCGRTDFAGGDPSQAYDSIMKLFALPDDTILFPGHDYRFNTQSTIGIEKKTNPRAGAGKTREQFVEIMNNLNLPLPDKIMEALQMNTSALEDNQINLPTYPQLAAVRQLAPQELKALITAPGGDKPLVIDVRETSEFMSSGEEAAVPGSINIPVKQLASRISEIENRKRDLIVCVCRVGMRSSTASSILIGMHFENVCSLKGGVLNYNKSM</sequence>
<protein>
    <recommendedName>
        <fullName evidence="2">Rhodanese domain-containing protein</fullName>
    </recommendedName>
</protein>
<evidence type="ECO:0000256" key="1">
    <source>
        <dbReference type="ARBA" id="ARBA00022723"/>
    </source>
</evidence>
<dbReference type="GO" id="GO:0046872">
    <property type="term" value="F:metal ion binding"/>
    <property type="evidence" value="ECO:0007669"/>
    <property type="project" value="UniProtKB-KW"/>
</dbReference>
<dbReference type="OrthoDB" id="449487at2759"/>
<dbReference type="GO" id="GO:0070813">
    <property type="term" value="P:hydrogen sulfide metabolic process"/>
    <property type="evidence" value="ECO:0007669"/>
    <property type="project" value="TreeGrafter"/>
</dbReference>
<dbReference type="InterPro" id="IPR001279">
    <property type="entry name" value="Metallo-B-lactamas"/>
</dbReference>
<dbReference type="SMART" id="SM00849">
    <property type="entry name" value="Lactamase_B"/>
    <property type="match status" value="1"/>
</dbReference>
<dbReference type="InterPro" id="IPR001763">
    <property type="entry name" value="Rhodanese-like_dom"/>
</dbReference>
<dbReference type="PANTHER" id="PTHR43084">
    <property type="entry name" value="PERSULFIDE DIOXYGENASE ETHE1"/>
    <property type="match status" value="1"/>
</dbReference>
<comment type="caution">
    <text evidence="3">The sequence shown here is derived from an EMBL/GenBank/DDBJ whole genome shotgun (WGS) entry which is preliminary data.</text>
</comment>
<keyword evidence="4" id="KW-1185">Reference proteome</keyword>
<gene>
    <name evidence="3" type="ORF">SmJEL517_g02211</name>
</gene>
<dbReference type="RefSeq" id="XP_031025794.1">
    <property type="nucleotide sequence ID" value="XM_031168139.1"/>
</dbReference>
<dbReference type="GO" id="GO:0006749">
    <property type="term" value="P:glutathione metabolic process"/>
    <property type="evidence" value="ECO:0007669"/>
    <property type="project" value="InterPro"/>
</dbReference>
<dbReference type="InterPro" id="IPR036866">
    <property type="entry name" value="RibonucZ/Hydroxyglut_hydro"/>
</dbReference>
<dbReference type="InterPro" id="IPR036873">
    <property type="entry name" value="Rhodanese-like_dom_sf"/>
</dbReference>
<dbReference type="GO" id="GO:0050313">
    <property type="term" value="F:sulfur dioxygenase activity"/>
    <property type="evidence" value="ECO:0007669"/>
    <property type="project" value="InterPro"/>
</dbReference>
<evidence type="ECO:0000313" key="3">
    <source>
        <dbReference type="EMBL" id="TPX35267.1"/>
    </source>
</evidence>
<dbReference type="Gene3D" id="3.40.250.10">
    <property type="entry name" value="Rhodanese-like domain"/>
    <property type="match status" value="1"/>
</dbReference>
<reference evidence="3 4" key="1">
    <citation type="journal article" date="2019" name="Sci. Rep.">
        <title>Comparative genomics of chytrid fungi reveal insights into the obligate biotrophic and pathogenic lifestyle of Synchytrium endobioticum.</title>
        <authorList>
            <person name="van de Vossenberg B.T.L.H."/>
            <person name="Warris S."/>
            <person name="Nguyen H.D.T."/>
            <person name="van Gent-Pelzer M.P.E."/>
            <person name="Joly D.L."/>
            <person name="van de Geest H.C."/>
            <person name="Bonants P.J.M."/>
            <person name="Smith D.S."/>
            <person name="Levesque C.A."/>
            <person name="van der Lee T.A.J."/>
        </authorList>
    </citation>
    <scope>NUCLEOTIDE SEQUENCE [LARGE SCALE GENOMIC DNA]</scope>
    <source>
        <strain evidence="3 4">JEL517</strain>
    </source>
</reference>
<proteinExistence type="predicted"/>